<sequence>GPADAAASTKFWADRGCTSFKMYMHATRADLAAVVQEAHQRHLKVTGHLCAITYREAAETGIDNLEHGFMASSDFVAGKAADACDYPAARQALQRLPLGSPAMTDLIKLLISKNVALTSTLPVFEPYTGREVVLGGGLDALMPELQAR</sequence>
<feature type="non-terminal residue" evidence="1">
    <location>
        <position position="1"/>
    </location>
</feature>
<proteinExistence type="predicted"/>
<gene>
    <name evidence="1" type="ORF">Tci_914866</name>
</gene>
<reference evidence="1" key="1">
    <citation type="journal article" date="2019" name="Sci. Rep.">
        <title>Draft genome of Tanacetum cinerariifolium, the natural source of mosquito coil.</title>
        <authorList>
            <person name="Yamashiro T."/>
            <person name="Shiraishi A."/>
            <person name="Satake H."/>
            <person name="Nakayama K."/>
        </authorList>
    </citation>
    <scope>NUCLEOTIDE SEQUENCE</scope>
</reference>
<evidence type="ECO:0000313" key="1">
    <source>
        <dbReference type="EMBL" id="GFD42897.1"/>
    </source>
</evidence>
<dbReference type="Gene3D" id="3.20.20.140">
    <property type="entry name" value="Metal-dependent hydrolases"/>
    <property type="match status" value="1"/>
</dbReference>
<accession>A0A699W6H5</accession>
<dbReference type="EMBL" id="BKCJ011585352">
    <property type="protein sequence ID" value="GFD42897.1"/>
    <property type="molecule type" value="Genomic_DNA"/>
</dbReference>
<name>A0A699W6H5_TANCI</name>
<organism evidence="1">
    <name type="scientific">Tanacetum cinerariifolium</name>
    <name type="common">Dalmatian daisy</name>
    <name type="synonym">Chrysanthemum cinerariifolium</name>
    <dbReference type="NCBI Taxonomy" id="118510"/>
    <lineage>
        <taxon>Eukaryota</taxon>
        <taxon>Viridiplantae</taxon>
        <taxon>Streptophyta</taxon>
        <taxon>Embryophyta</taxon>
        <taxon>Tracheophyta</taxon>
        <taxon>Spermatophyta</taxon>
        <taxon>Magnoliopsida</taxon>
        <taxon>eudicotyledons</taxon>
        <taxon>Gunneridae</taxon>
        <taxon>Pentapetalae</taxon>
        <taxon>asterids</taxon>
        <taxon>campanulids</taxon>
        <taxon>Asterales</taxon>
        <taxon>Asteraceae</taxon>
        <taxon>Asteroideae</taxon>
        <taxon>Anthemideae</taxon>
        <taxon>Anthemidinae</taxon>
        <taxon>Tanacetum</taxon>
    </lineage>
</organism>
<dbReference type="AlphaFoldDB" id="A0A699W6H5"/>
<evidence type="ECO:0008006" key="2">
    <source>
        <dbReference type="Google" id="ProtNLM"/>
    </source>
</evidence>
<comment type="caution">
    <text evidence="1">The sequence shown here is derived from an EMBL/GenBank/DDBJ whole genome shotgun (WGS) entry which is preliminary data.</text>
</comment>
<protein>
    <recommendedName>
        <fullName evidence="2">Amidohydrolase-related domain-containing protein</fullName>
    </recommendedName>
</protein>
<dbReference type="InterPro" id="IPR032466">
    <property type="entry name" value="Metal_Hydrolase"/>
</dbReference>
<feature type="non-terminal residue" evidence="1">
    <location>
        <position position="148"/>
    </location>
</feature>
<dbReference type="SUPFAM" id="SSF51556">
    <property type="entry name" value="Metallo-dependent hydrolases"/>
    <property type="match status" value="1"/>
</dbReference>